<dbReference type="InterPro" id="IPR005585">
    <property type="entry name" value="DUF327"/>
</dbReference>
<sequence length="145" mass="16574">MGIKISRESGVKDPVLKHESSAARPSISFERTLAGQRASMKMDALKELLNKVDEQAQIVSESRTVHDVQVYRKYIQAFMEEAVRAGLKTEQSRSWQRGGVRQTLIKAIDKKLIELTNALLDNNKDELEFLDRLDEIRGMLINLYI</sequence>
<keyword evidence="2" id="KW-1185">Reference proteome</keyword>
<evidence type="ECO:0000313" key="1">
    <source>
        <dbReference type="EMBL" id="TGA96508.1"/>
    </source>
</evidence>
<dbReference type="AlphaFoldDB" id="A0A4Z0GKH5"/>
<name>A0A4Z0GKH5_9BACL</name>
<reference evidence="1 2" key="1">
    <citation type="journal article" date="2015" name="Int. J. Syst. Evol. Microbiol.">
        <title>Sporolactobacillus shoreae sp. nov. and Sporolactobacillus spathodeae sp. nov., two spore-forming lactic acid bacteria isolated from tree barks in Thailand.</title>
        <authorList>
            <person name="Thamacharoensuk T."/>
            <person name="Kitahara M."/>
            <person name="Ohkuma M."/>
            <person name="Thongchul N."/>
            <person name="Tanasupawat S."/>
        </authorList>
    </citation>
    <scope>NUCLEOTIDE SEQUENCE [LARGE SCALE GENOMIC DNA]</scope>
    <source>
        <strain evidence="1 2">BK92</strain>
    </source>
</reference>
<protein>
    <submittedName>
        <fullName evidence="1">DUF327 family protein</fullName>
    </submittedName>
</protein>
<dbReference type="OrthoDB" id="1680946at2"/>
<dbReference type="SUPFAM" id="SSF158397">
    <property type="entry name" value="TM1646-like"/>
    <property type="match status" value="1"/>
</dbReference>
<comment type="caution">
    <text evidence="1">The sequence shown here is derived from an EMBL/GenBank/DDBJ whole genome shotgun (WGS) entry which is preliminary data.</text>
</comment>
<dbReference type="Pfam" id="PF03885">
    <property type="entry name" value="DUF327"/>
    <property type="match status" value="1"/>
</dbReference>
<dbReference type="EMBL" id="SRJD01000023">
    <property type="protein sequence ID" value="TGA96508.1"/>
    <property type="molecule type" value="Genomic_DNA"/>
</dbReference>
<accession>A0A4Z0GKH5</accession>
<dbReference type="Gene3D" id="1.20.120.490">
    <property type="entry name" value="Hypothetical protein TM1646-like domain"/>
    <property type="match status" value="1"/>
</dbReference>
<organism evidence="1 2">
    <name type="scientific">Sporolactobacillus shoreae</name>
    <dbReference type="NCBI Taxonomy" id="1465501"/>
    <lineage>
        <taxon>Bacteria</taxon>
        <taxon>Bacillati</taxon>
        <taxon>Bacillota</taxon>
        <taxon>Bacilli</taxon>
        <taxon>Bacillales</taxon>
        <taxon>Sporolactobacillaceae</taxon>
        <taxon>Sporolactobacillus</taxon>
    </lineage>
</organism>
<gene>
    <name evidence="1" type="ORF">E4665_15080</name>
</gene>
<dbReference type="Proteomes" id="UP000298347">
    <property type="component" value="Unassembled WGS sequence"/>
</dbReference>
<dbReference type="RefSeq" id="WP_135349626.1">
    <property type="nucleotide sequence ID" value="NZ_SRJD01000023.1"/>
</dbReference>
<proteinExistence type="predicted"/>
<evidence type="ECO:0000313" key="2">
    <source>
        <dbReference type="Proteomes" id="UP000298347"/>
    </source>
</evidence>
<dbReference type="InterPro" id="IPR024042">
    <property type="entry name" value="TM1646-like_dom_sf"/>
</dbReference>